<feature type="compositionally biased region" description="Polar residues" evidence="1">
    <location>
        <begin position="60"/>
        <end position="73"/>
    </location>
</feature>
<evidence type="ECO:0000313" key="2">
    <source>
        <dbReference type="EMBL" id="EZA46467.1"/>
    </source>
</evidence>
<feature type="compositionally biased region" description="Polar residues" evidence="1">
    <location>
        <begin position="98"/>
        <end position="115"/>
    </location>
</feature>
<keyword evidence="3" id="KW-1185">Reference proteome</keyword>
<feature type="region of interest" description="Disordered" evidence="1">
    <location>
        <begin position="143"/>
        <end position="169"/>
    </location>
</feature>
<dbReference type="EMBL" id="KK111160">
    <property type="protein sequence ID" value="EZA46467.1"/>
    <property type="molecule type" value="Genomic_DNA"/>
</dbReference>
<reference evidence="2 3" key="1">
    <citation type="journal article" date="2014" name="Curr. Biol.">
        <title>The genome of the clonal raider ant Cerapachys biroi.</title>
        <authorList>
            <person name="Oxley P.R."/>
            <person name="Ji L."/>
            <person name="Fetter-Pruneda I."/>
            <person name="McKenzie S.K."/>
            <person name="Li C."/>
            <person name="Hu H."/>
            <person name="Zhang G."/>
            <person name="Kronauer D.J."/>
        </authorList>
    </citation>
    <scope>NUCLEOTIDE SEQUENCE [LARGE SCALE GENOMIC DNA]</scope>
</reference>
<organism evidence="2 3">
    <name type="scientific">Ooceraea biroi</name>
    <name type="common">Clonal raider ant</name>
    <name type="synonym">Cerapachys biroi</name>
    <dbReference type="NCBI Taxonomy" id="2015173"/>
    <lineage>
        <taxon>Eukaryota</taxon>
        <taxon>Metazoa</taxon>
        <taxon>Ecdysozoa</taxon>
        <taxon>Arthropoda</taxon>
        <taxon>Hexapoda</taxon>
        <taxon>Insecta</taxon>
        <taxon>Pterygota</taxon>
        <taxon>Neoptera</taxon>
        <taxon>Endopterygota</taxon>
        <taxon>Hymenoptera</taxon>
        <taxon>Apocrita</taxon>
        <taxon>Aculeata</taxon>
        <taxon>Formicoidea</taxon>
        <taxon>Formicidae</taxon>
        <taxon>Dorylinae</taxon>
        <taxon>Ooceraea</taxon>
    </lineage>
</organism>
<dbReference type="OrthoDB" id="8190435at2759"/>
<protein>
    <submittedName>
        <fullName evidence="2">Uncharacterized protein</fullName>
    </submittedName>
</protein>
<gene>
    <name evidence="2" type="ORF">X777_00129</name>
</gene>
<accession>A0A026VRW1</accession>
<feature type="compositionally biased region" description="Basic and acidic residues" evidence="1">
    <location>
        <begin position="148"/>
        <end position="165"/>
    </location>
</feature>
<dbReference type="AlphaFoldDB" id="A0A026VRW1"/>
<evidence type="ECO:0000313" key="3">
    <source>
        <dbReference type="Proteomes" id="UP000053097"/>
    </source>
</evidence>
<proteinExistence type="predicted"/>
<name>A0A026VRW1_OOCBI</name>
<sequence>SENEAEEIAVGISRTIILAQELREKLKLNATTKKRPTRKETLESIYLSNPTSTSDRKKLSGSNVATQKPSATKSPACKKASVSQTDKVPSAATRSPKLASSTRQSNVTNKVQSSKLPKGVTVKSKKGKNFILENKLNVKRISSGNKLQVDDGGSHGTPRDARKALESPTTSAAKLNDLIHKTHQSIDSALIPSADNTKDNCPVHGHNLCRSVEEQIVMIDVVEALQHFTVPNEIVKVLRTYYAFLKNEEATLGDKKKRNKSVDAFLKAFNATVT</sequence>
<evidence type="ECO:0000256" key="1">
    <source>
        <dbReference type="SAM" id="MobiDB-lite"/>
    </source>
</evidence>
<feature type="region of interest" description="Disordered" evidence="1">
    <location>
        <begin position="27"/>
        <end position="124"/>
    </location>
</feature>
<dbReference type="Proteomes" id="UP000053097">
    <property type="component" value="Unassembled WGS sequence"/>
</dbReference>
<feature type="non-terminal residue" evidence="2">
    <location>
        <position position="1"/>
    </location>
</feature>